<evidence type="ECO:0000313" key="2">
    <source>
        <dbReference type="EMBL" id="WMT05328.1"/>
    </source>
</evidence>
<dbReference type="SUPFAM" id="SSF64288">
    <property type="entry name" value="Chorismate lyase-like"/>
    <property type="match status" value="1"/>
</dbReference>
<gene>
    <name evidence="2" type="ORF">RDV84_10920</name>
</gene>
<evidence type="ECO:0008006" key="4">
    <source>
        <dbReference type="Google" id="ProtNLM"/>
    </source>
</evidence>
<accession>A0ABY9PE38</accession>
<dbReference type="Proteomes" id="UP001229313">
    <property type="component" value="Chromosome"/>
</dbReference>
<protein>
    <recommendedName>
        <fullName evidence="4">Chorismate lyase</fullName>
    </recommendedName>
</protein>
<name>A0ABY9PE38_9GAMM</name>
<feature type="compositionally biased region" description="Low complexity" evidence="1">
    <location>
        <begin position="17"/>
        <end position="27"/>
    </location>
</feature>
<dbReference type="InterPro" id="IPR028978">
    <property type="entry name" value="Chorismate_lyase_/UTRA_dom_sf"/>
</dbReference>
<keyword evidence="3" id="KW-1185">Reference proteome</keyword>
<sequence>MNSDLLALQPALSGAELVSSDSRSSPVDPSPVDPSLADPSLVEAAPSKRLAEYLALQGSTTFFLQAVSGHPVEVEVLHQSVETHPNRGDILRRHARLYVRHARNIVLVAKSEIALSRLDPGQRRKLIERSEGIGKLLDPGNLGLLEKNDIEVSRVPAPHSLQTASDWAVSRYFSLKFNGECCGEIREILNNESLERAR</sequence>
<organism evidence="2 3">
    <name type="scientific">Lysobacter yananisis</name>
    <dbReference type="NCBI Taxonomy" id="1003114"/>
    <lineage>
        <taxon>Bacteria</taxon>
        <taxon>Pseudomonadati</taxon>
        <taxon>Pseudomonadota</taxon>
        <taxon>Gammaproteobacteria</taxon>
        <taxon>Lysobacterales</taxon>
        <taxon>Lysobacteraceae</taxon>
        <taxon>Lysobacter</taxon>
    </lineage>
</organism>
<dbReference type="Gene3D" id="3.40.1410.10">
    <property type="entry name" value="Chorismate lyase-like"/>
    <property type="match status" value="1"/>
</dbReference>
<dbReference type="RefSeq" id="WP_309153429.1">
    <property type="nucleotide sequence ID" value="NZ_CP133568.1"/>
</dbReference>
<dbReference type="EMBL" id="CP133568">
    <property type="protein sequence ID" value="WMT05328.1"/>
    <property type="molecule type" value="Genomic_DNA"/>
</dbReference>
<evidence type="ECO:0000256" key="1">
    <source>
        <dbReference type="SAM" id="MobiDB-lite"/>
    </source>
</evidence>
<reference evidence="2 3" key="1">
    <citation type="submission" date="2023-08" db="EMBL/GenBank/DDBJ databases">
        <title>The whole genome sequence of Lysobacter yananisis.</title>
        <authorList>
            <person name="Sun H."/>
        </authorList>
    </citation>
    <scope>NUCLEOTIDE SEQUENCE [LARGE SCALE GENOMIC DNA]</scope>
    <source>
        <strain evidence="2 3">SNNU513</strain>
    </source>
</reference>
<evidence type="ECO:0000313" key="3">
    <source>
        <dbReference type="Proteomes" id="UP001229313"/>
    </source>
</evidence>
<proteinExistence type="predicted"/>
<feature type="region of interest" description="Disordered" evidence="1">
    <location>
        <begin position="15"/>
        <end position="39"/>
    </location>
</feature>